<comment type="caution">
    <text evidence="3">The sequence shown here is derived from an EMBL/GenBank/DDBJ whole genome shotgun (WGS) entry which is preliminary data.</text>
</comment>
<dbReference type="EMBL" id="JAAIUW010000013">
    <property type="protein sequence ID" value="KAF7804781.1"/>
    <property type="molecule type" value="Genomic_DNA"/>
</dbReference>
<evidence type="ECO:0000256" key="1">
    <source>
        <dbReference type="SAM" id="MobiDB-lite"/>
    </source>
</evidence>
<dbReference type="PANTHER" id="PTHR36746:SF3">
    <property type="entry name" value="DUF4005 DOMAIN-CONTAINING PROTEIN"/>
    <property type="match status" value="1"/>
</dbReference>
<feature type="region of interest" description="Disordered" evidence="1">
    <location>
        <begin position="90"/>
        <end position="115"/>
    </location>
</feature>
<reference evidence="3" key="1">
    <citation type="submission" date="2020-09" db="EMBL/GenBank/DDBJ databases">
        <title>Genome-Enabled Discovery of Anthraquinone Biosynthesis in Senna tora.</title>
        <authorList>
            <person name="Kang S.-H."/>
            <person name="Pandey R.P."/>
            <person name="Lee C.-M."/>
            <person name="Sim J.-S."/>
            <person name="Jeong J.-T."/>
            <person name="Choi B.-S."/>
            <person name="Jung M."/>
            <person name="Ginzburg D."/>
            <person name="Zhao K."/>
            <person name="Won S.Y."/>
            <person name="Oh T.-J."/>
            <person name="Yu Y."/>
            <person name="Kim N.-H."/>
            <person name="Lee O.R."/>
            <person name="Lee T.-H."/>
            <person name="Bashyal P."/>
            <person name="Kim T.-S."/>
            <person name="Lee W.-H."/>
            <person name="Kawkins C."/>
            <person name="Kim C.-K."/>
            <person name="Kim J.S."/>
            <person name="Ahn B.O."/>
            <person name="Rhee S.Y."/>
            <person name="Sohng J.K."/>
        </authorList>
    </citation>
    <scope>NUCLEOTIDE SEQUENCE</scope>
    <source>
        <tissue evidence="3">Leaf</tissue>
    </source>
</reference>
<evidence type="ECO:0000313" key="4">
    <source>
        <dbReference type="Proteomes" id="UP000634136"/>
    </source>
</evidence>
<accession>A0A834SJM7</accession>
<keyword evidence="4" id="KW-1185">Reference proteome</keyword>
<dbReference type="PANTHER" id="PTHR36746">
    <property type="entry name" value="BNAC04G51760D PROTEIN"/>
    <property type="match status" value="1"/>
</dbReference>
<protein>
    <submittedName>
        <fullName evidence="3">Protein bunched, class 2/F/G isoform</fullName>
    </submittedName>
</protein>
<dbReference type="AlphaFoldDB" id="A0A834SJM7"/>
<name>A0A834SJM7_9FABA</name>
<keyword evidence="2" id="KW-1133">Transmembrane helix</keyword>
<sequence>MENNNRSSRCRKIRQALANSCALRAIHRISHYDHQESSRASNSPLAKPVKVSNGEAHGSIPIKFDYSSPSSSYIGHAQVGKVATKVEPEPPHYVSRSNATSAALIKGGGDEDKGKMKAHQDYFDQQYEKKDMNYMFGEYIQRARERIRTVSNIGKGQNKPALNEAYNNNNVKKDNHRDQISDFIQRTKKKIRTTSTVASSAYFVFIGFIPLDFRLCLIELLFEIGRTELELKLKMILWNVNPYPYIDNEKDPLKVIYMVKKIAHRMSLTSTTTNRTRQSIFIFFRSNVLYSTESRSWKHAEAS</sequence>
<keyword evidence="2" id="KW-0812">Transmembrane</keyword>
<keyword evidence="2" id="KW-0472">Membrane</keyword>
<organism evidence="3 4">
    <name type="scientific">Senna tora</name>
    <dbReference type="NCBI Taxonomy" id="362788"/>
    <lineage>
        <taxon>Eukaryota</taxon>
        <taxon>Viridiplantae</taxon>
        <taxon>Streptophyta</taxon>
        <taxon>Embryophyta</taxon>
        <taxon>Tracheophyta</taxon>
        <taxon>Spermatophyta</taxon>
        <taxon>Magnoliopsida</taxon>
        <taxon>eudicotyledons</taxon>
        <taxon>Gunneridae</taxon>
        <taxon>Pentapetalae</taxon>
        <taxon>rosids</taxon>
        <taxon>fabids</taxon>
        <taxon>Fabales</taxon>
        <taxon>Fabaceae</taxon>
        <taxon>Caesalpinioideae</taxon>
        <taxon>Cassia clade</taxon>
        <taxon>Senna</taxon>
    </lineage>
</organism>
<proteinExistence type="predicted"/>
<dbReference type="OrthoDB" id="1588050at2759"/>
<dbReference type="Proteomes" id="UP000634136">
    <property type="component" value="Unassembled WGS sequence"/>
</dbReference>
<gene>
    <name evidence="3" type="ORF">G2W53_043892</name>
</gene>
<evidence type="ECO:0000313" key="3">
    <source>
        <dbReference type="EMBL" id="KAF7804781.1"/>
    </source>
</evidence>
<feature type="transmembrane region" description="Helical" evidence="2">
    <location>
        <begin position="201"/>
        <end position="222"/>
    </location>
</feature>
<evidence type="ECO:0000256" key="2">
    <source>
        <dbReference type="SAM" id="Phobius"/>
    </source>
</evidence>
<feature type="region of interest" description="Disordered" evidence="1">
    <location>
        <begin position="33"/>
        <end position="52"/>
    </location>
</feature>